<dbReference type="EMBL" id="DVGD01000153">
    <property type="protein sequence ID" value="HIR09749.1"/>
    <property type="molecule type" value="Genomic_DNA"/>
</dbReference>
<organism evidence="2 3">
    <name type="scientific">Candidatus Avoscillospira stercoripullorum</name>
    <dbReference type="NCBI Taxonomy" id="2840709"/>
    <lineage>
        <taxon>Bacteria</taxon>
        <taxon>Bacillati</taxon>
        <taxon>Bacillota</taxon>
        <taxon>Clostridia</taxon>
        <taxon>Eubacteriales</taxon>
        <taxon>Oscillospiraceae</taxon>
        <taxon>Oscillospiraceae incertae sedis</taxon>
        <taxon>Candidatus Avoscillospira</taxon>
    </lineage>
</organism>
<reference evidence="2" key="2">
    <citation type="journal article" date="2021" name="PeerJ">
        <title>Extensive microbial diversity within the chicken gut microbiome revealed by metagenomics and culture.</title>
        <authorList>
            <person name="Gilroy R."/>
            <person name="Ravi A."/>
            <person name="Getino M."/>
            <person name="Pursley I."/>
            <person name="Horton D.L."/>
            <person name="Alikhan N.F."/>
            <person name="Baker D."/>
            <person name="Gharbi K."/>
            <person name="Hall N."/>
            <person name="Watson M."/>
            <person name="Adriaenssens E.M."/>
            <person name="Foster-Nyarko E."/>
            <person name="Jarju S."/>
            <person name="Secka A."/>
            <person name="Antonio M."/>
            <person name="Oren A."/>
            <person name="Chaudhuri R.R."/>
            <person name="La Ragione R."/>
            <person name="Hildebrand F."/>
            <person name="Pallen M.J."/>
        </authorList>
    </citation>
    <scope>NUCLEOTIDE SEQUENCE</scope>
    <source>
        <strain evidence="2">ChiHjej9B8-7071</strain>
    </source>
</reference>
<evidence type="ECO:0000256" key="1">
    <source>
        <dbReference type="SAM" id="Phobius"/>
    </source>
</evidence>
<keyword evidence="1" id="KW-0812">Transmembrane</keyword>
<feature type="transmembrane region" description="Helical" evidence="1">
    <location>
        <begin position="20"/>
        <end position="40"/>
    </location>
</feature>
<evidence type="ECO:0000313" key="2">
    <source>
        <dbReference type="EMBL" id="HIR09749.1"/>
    </source>
</evidence>
<keyword evidence="1" id="KW-0472">Membrane</keyword>
<dbReference type="Proteomes" id="UP000824258">
    <property type="component" value="Unassembled WGS sequence"/>
</dbReference>
<dbReference type="AlphaFoldDB" id="A0A9D1A7M3"/>
<reference evidence="2" key="1">
    <citation type="submission" date="2020-10" db="EMBL/GenBank/DDBJ databases">
        <authorList>
            <person name="Gilroy R."/>
        </authorList>
    </citation>
    <scope>NUCLEOTIDE SEQUENCE</scope>
    <source>
        <strain evidence="2">ChiHjej9B8-7071</strain>
    </source>
</reference>
<gene>
    <name evidence="2" type="ORF">IAA70_05030</name>
</gene>
<keyword evidence="1" id="KW-1133">Transmembrane helix</keyword>
<name>A0A9D1A7M3_9FIRM</name>
<sequence length="171" mass="18254">MKNDEQRKWLLGKLKKLEAVKYPLLVLLLGAGLLLIPWGGGNTEQAAKPVQTEETVDLAAELEALLTQLEGAGEVRVLLTVAEGVSHTYQTDLQTSADGTTTERQEETVLVSDGAGGETPITRTTTYPTYQGAVVLCQGADSAAVRLDIVKAVSSLTGLGSDRITVMKMKR</sequence>
<evidence type="ECO:0000313" key="3">
    <source>
        <dbReference type="Proteomes" id="UP000824258"/>
    </source>
</evidence>
<protein>
    <submittedName>
        <fullName evidence="2">Stage III sporulation protein AG</fullName>
    </submittedName>
</protein>
<comment type="caution">
    <text evidence="2">The sequence shown here is derived from an EMBL/GenBank/DDBJ whole genome shotgun (WGS) entry which is preliminary data.</text>
</comment>
<proteinExistence type="predicted"/>
<accession>A0A9D1A7M3</accession>